<dbReference type="InterPro" id="IPR007391">
    <property type="entry name" value="Vancomycin_resist_VanW"/>
</dbReference>
<protein>
    <submittedName>
        <fullName evidence="2">VanW family protein</fullName>
    </submittedName>
</protein>
<dbReference type="Pfam" id="PF12229">
    <property type="entry name" value="PG_binding_4"/>
    <property type="match status" value="1"/>
</dbReference>
<organism evidence="2 3">
    <name type="scientific">Ectobacillus antri</name>
    <dbReference type="NCBI Taxonomy" id="2486280"/>
    <lineage>
        <taxon>Bacteria</taxon>
        <taxon>Bacillati</taxon>
        <taxon>Bacillota</taxon>
        <taxon>Bacilli</taxon>
        <taxon>Bacillales</taxon>
        <taxon>Bacillaceae</taxon>
        <taxon>Ectobacillus</taxon>
    </lineage>
</organism>
<proteinExistence type="predicted"/>
<feature type="domain" description="YoaR-like putative peptidoglycan binding" evidence="1">
    <location>
        <begin position="86"/>
        <end position="193"/>
    </location>
</feature>
<comment type="caution">
    <text evidence="2">The sequence shown here is derived from an EMBL/GenBank/DDBJ whole genome shotgun (WGS) entry which is preliminary data.</text>
</comment>
<keyword evidence="3" id="KW-1185">Reference proteome</keyword>
<name>A0ABT6H5I0_9BACI</name>
<reference evidence="2 3" key="1">
    <citation type="submission" date="2023-04" db="EMBL/GenBank/DDBJ databases">
        <title>Ectobacillus antri isolated from activated sludge.</title>
        <authorList>
            <person name="Yan P."/>
            <person name="Liu X."/>
        </authorList>
    </citation>
    <scope>NUCLEOTIDE SEQUENCE [LARGE SCALE GENOMIC DNA]</scope>
    <source>
        <strain evidence="2 3">C18H</strain>
    </source>
</reference>
<sequence length="422" mass="46093">MKMRNWIIGSVIAGGVGLCVAGGVAYSYTSKLNQQLDTYVLPHTSFEGISLDGKTKKEVEEIVQQKVDQLNQQTISYTLNGVTETYTWKDLGVQYKGTDVAKQVFEEQQGNLKERYNFRKKAENNELNRSYKLEAKLDSQKYEAFIKDKYNNLLSKPKNASIAINGTAITITESKDGSQVDKNQLKALTEQSIATANTQIQVPIMAVRPERTTEDVKNMGITEVIAEYRTPMNGRNASQTFNVQRAASTLTGAFVAPDEVFSFNGRVGITDAKNGYQSAAVFINGKIEQSAGGGVCQVSSTLYGAVLRADLAVVERSNHSLPVGYIPLGQDAAVADYGPDLKFKNNTGKHIYIQSFVENNQAVARIFGTSTGKNVQVSSKVISDTDKAVVVDTYKTVTLNGKVLQSGRISKSTYKKPEKAGA</sequence>
<dbReference type="PANTHER" id="PTHR35788">
    <property type="entry name" value="EXPORTED PROTEIN-RELATED"/>
    <property type="match status" value="1"/>
</dbReference>
<evidence type="ECO:0000313" key="3">
    <source>
        <dbReference type="Proteomes" id="UP001218246"/>
    </source>
</evidence>
<evidence type="ECO:0000259" key="1">
    <source>
        <dbReference type="Pfam" id="PF12229"/>
    </source>
</evidence>
<dbReference type="InterPro" id="IPR052913">
    <property type="entry name" value="Glycopeptide_resist_protein"/>
</dbReference>
<dbReference type="InterPro" id="IPR022029">
    <property type="entry name" value="YoaR-like_PG-bd"/>
</dbReference>
<dbReference type="PANTHER" id="PTHR35788:SF1">
    <property type="entry name" value="EXPORTED PROTEIN"/>
    <property type="match status" value="1"/>
</dbReference>
<evidence type="ECO:0000313" key="2">
    <source>
        <dbReference type="EMBL" id="MDG5754479.1"/>
    </source>
</evidence>
<dbReference type="Proteomes" id="UP001218246">
    <property type="component" value="Unassembled WGS sequence"/>
</dbReference>
<dbReference type="RefSeq" id="WP_124565126.1">
    <property type="nucleotide sequence ID" value="NZ_JARRRY010000008.1"/>
</dbReference>
<dbReference type="EMBL" id="JARULN010000009">
    <property type="protein sequence ID" value="MDG5754479.1"/>
    <property type="molecule type" value="Genomic_DNA"/>
</dbReference>
<gene>
    <name evidence="2" type="ORF">P6P90_10915</name>
</gene>
<accession>A0ABT6H5I0</accession>
<dbReference type="Pfam" id="PF04294">
    <property type="entry name" value="VanW"/>
    <property type="match status" value="1"/>
</dbReference>